<accession>A0A0F9D914</accession>
<dbReference type="AlphaFoldDB" id="A0A0F9D914"/>
<dbReference type="EMBL" id="LAZR01029934">
    <property type="protein sequence ID" value="KKL58119.1"/>
    <property type="molecule type" value="Genomic_DNA"/>
</dbReference>
<reference evidence="2" key="1">
    <citation type="journal article" date="2015" name="Nature">
        <title>Complex archaea that bridge the gap between prokaryotes and eukaryotes.</title>
        <authorList>
            <person name="Spang A."/>
            <person name="Saw J.H."/>
            <person name="Jorgensen S.L."/>
            <person name="Zaremba-Niedzwiedzka K."/>
            <person name="Martijn J."/>
            <person name="Lind A.E."/>
            <person name="van Eijk R."/>
            <person name="Schleper C."/>
            <person name="Guy L."/>
            <person name="Ettema T.J."/>
        </authorList>
    </citation>
    <scope>NUCLEOTIDE SEQUENCE</scope>
</reference>
<sequence>MVDLTPSELDAGTASDSSVVHSSQDDITTDSKKHTERDISRLQGTTPDYNNSKTYNLNDLVTFDEIIYRNTIAIGTPETFDVTKWTRITTLSDAYVFADNSTQLTAALPYNTRL</sequence>
<name>A0A0F9D914_9ZZZZ</name>
<gene>
    <name evidence="2" type="ORF">LCGC14_2228600</name>
</gene>
<organism evidence="2">
    <name type="scientific">marine sediment metagenome</name>
    <dbReference type="NCBI Taxonomy" id="412755"/>
    <lineage>
        <taxon>unclassified sequences</taxon>
        <taxon>metagenomes</taxon>
        <taxon>ecological metagenomes</taxon>
    </lineage>
</organism>
<evidence type="ECO:0000256" key="1">
    <source>
        <dbReference type="SAM" id="MobiDB-lite"/>
    </source>
</evidence>
<proteinExistence type="predicted"/>
<feature type="compositionally biased region" description="Low complexity" evidence="1">
    <location>
        <begin position="15"/>
        <end position="26"/>
    </location>
</feature>
<feature type="region of interest" description="Disordered" evidence="1">
    <location>
        <begin position="1"/>
        <end position="49"/>
    </location>
</feature>
<evidence type="ECO:0000313" key="2">
    <source>
        <dbReference type="EMBL" id="KKL58119.1"/>
    </source>
</evidence>
<comment type="caution">
    <text evidence="2">The sequence shown here is derived from an EMBL/GenBank/DDBJ whole genome shotgun (WGS) entry which is preliminary data.</text>
</comment>
<feature type="compositionally biased region" description="Basic and acidic residues" evidence="1">
    <location>
        <begin position="29"/>
        <end position="40"/>
    </location>
</feature>
<protein>
    <submittedName>
        <fullName evidence="2">Uncharacterized protein</fullName>
    </submittedName>
</protein>